<keyword evidence="2" id="KW-1185">Reference proteome</keyword>
<comment type="caution">
    <text evidence="1">The sequence shown here is derived from an EMBL/GenBank/DDBJ whole genome shotgun (WGS) entry which is preliminary data.</text>
</comment>
<name>A0AA39JDU6_9AGAR</name>
<dbReference type="AlphaFoldDB" id="A0AA39JDU6"/>
<gene>
    <name evidence="1" type="ORF">EV421DRAFT_1737509</name>
</gene>
<evidence type="ECO:0000313" key="1">
    <source>
        <dbReference type="EMBL" id="KAK0440130.1"/>
    </source>
</evidence>
<proteinExistence type="predicted"/>
<reference evidence="1" key="1">
    <citation type="submission" date="2023-06" db="EMBL/GenBank/DDBJ databases">
        <authorList>
            <consortium name="Lawrence Berkeley National Laboratory"/>
            <person name="Ahrendt S."/>
            <person name="Sahu N."/>
            <person name="Indic B."/>
            <person name="Wong-Bajracharya J."/>
            <person name="Merenyi Z."/>
            <person name="Ke H.-M."/>
            <person name="Monk M."/>
            <person name="Kocsube S."/>
            <person name="Drula E."/>
            <person name="Lipzen A."/>
            <person name="Balint B."/>
            <person name="Henrissat B."/>
            <person name="Andreopoulos B."/>
            <person name="Martin F.M."/>
            <person name="Harder C.B."/>
            <person name="Rigling D."/>
            <person name="Ford K.L."/>
            <person name="Foster G.D."/>
            <person name="Pangilinan J."/>
            <person name="Papanicolaou A."/>
            <person name="Barry K."/>
            <person name="LaButti K."/>
            <person name="Viragh M."/>
            <person name="Koriabine M."/>
            <person name="Yan M."/>
            <person name="Riley R."/>
            <person name="Champramary S."/>
            <person name="Plett K.L."/>
            <person name="Tsai I.J."/>
            <person name="Slot J."/>
            <person name="Sipos G."/>
            <person name="Plett J."/>
            <person name="Nagy L.G."/>
            <person name="Grigoriev I.V."/>
        </authorList>
    </citation>
    <scope>NUCLEOTIDE SEQUENCE</scope>
    <source>
        <strain evidence="1">FPL87.14</strain>
    </source>
</reference>
<dbReference type="Proteomes" id="UP001175226">
    <property type="component" value="Unassembled WGS sequence"/>
</dbReference>
<accession>A0AA39JDU6</accession>
<evidence type="ECO:0008006" key="3">
    <source>
        <dbReference type="Google" id="ProtNLM"/>
    </source>
</evidence>
<dbReference type="EMBL" id="JAUEPT010000035">
    <property type="protein sequence ID" value="KAK0440130.1"/>
    <property type="molecule type" value="Genomic_DNA"/>
</dbReference>
<organism evidence="1 2">
    <name type="scientific">Armillaria borealis</name>
    <dbReference type="NCBI Taxonomy" id="47425"/>
    <lineage>
        <taxon>Eukaryota</taxon>
        <taxon>Fungi</taxon>
        <taxon>Dikarya</taxon>
        <taxon>Basidiomycota</taxon>
        <taxon>Agaricomycotina</taxon>
        <taxon>Agaricomycetes</taxon>
        <taxon>Agaricomycetidae</taxon>
        <taxon>Agaricales</taxon>
        <taxon>Marasmiineae</taxon>
        <taxon>Physalacriaceae</taxon>
        <taxon>Armillaria</taxon>
    </lineage>
</organism>
<evidence type="ECO:0000313" key="2">
    <source>
        <dbReference type="Proteomes" id="UP001175226"/>
    </source>
</evidence>
<sequence length="376" mass="41943">MQCIMVDFPQELVDAIIDHLIEDHLALLACLSVSSFFRCRAQFHLFPTIRLTDKRDFDEFNLLCAESPSIPDLVKTLHVTLPESTISLPRLSQVHTLNFNGSLRVVPGDLERFRRIFSWVPSTLTSLLIQDITFSSTETFRSLIGGLPLLKSLSLLAVYAAGTGSEGSRPLGSSCDDKGPPIEVLSITSINSDGVCAFFHGRPSLEPFARHGLSELRFFGFALEQVAEIQYVLDASRDSLRKLHLAPSFCPSSRWSDKQILDVSHVPIITLRLRGDWLYASWALDWLVSCLEKGSYPLRVEQIIITVDKLFPPSSWTRMDEALCGDPNFSAIQVLVVLGGRIDRDTLADKGIVSATPGLYSEERVRVKYMADDDVQ</sequence>
<protein>
    <recommendedName>
        <fullName evidence="3">F-box domain-containing protein</fullName>
    </recommendedName>
</protein>